<organism evidence="2 3">
    <name type="scientific">Neofusicoccum ribis</name>
    <dbReference type="NCBI Taxonomy" id="45134"/>
    <lineage>
        <taxon>Eukaryota</taxon>
        <taxon>Fungi</taxon>
        <taxon>Dikarya</taxon>
        <taxon>Ascomycota</taxon>
        <taxon>Pezizomycotina</taxon>
        <taxon>Dothideomycetes</taxon>
        <taxon>Dothideomycetes incertae sedis</taxon>
        <taxon>Botryosphaeriales</taxon>
        <taxon>Botryosphaeriaceae</taxon>
        <taxon>Neofusicoccum</taxon>
    </lineage>
</organism>
<dbReference type="Gene3D" id="3.40.1390.30">
    <property type="entry name" value="NIF3 (NGG1p interacting factor 3)-like"/>
    <property type="match status" value="2"/>
</dbReference>
<comment type="caution">
    <text evidence="2">The sequence shown here is derived from an EMBL/GenBank/DDBJ whole genome shotgun (WGS) entry which is preliminary data.</text>
</comment>
<proteinExistence type="inferred from homology"/>
<evidence type="ECO:0000313" key="2">
    <source>
        <dbReference type="EMBL" id="KAL1634565.1"/>
    </source>
</evidence>
<evidence type="ECO:0000313" key="3">
    <source>
        <dbReference type="Proteomes" id="UP001521116"/>
    </source>
</evidence>
<sequence>MKQETFEILSQQRGAATHAGITHFLSTLLPPCANDVNFLYHTPRYPAYDPSRAAVTHIVLSITPTPGVYTVLNNPSSTTPPLCVLHRPWSLTRRALGRGILVLASHVSLDTYLTVGWNTALASRLGLHTESALCIQGYKGDPQRKIGLVAPLRPGADSTLGALTDAIKREFAGAGDLHLPVGAGLAPESRVAVVAIMNAFHAEEIDRVLDAAKDAGWIKDREDGSNVLYLTGAAREYGLEAAAIASMPAICVGHRPCEEWGIRYLAENLRKRWPELMVEEVFEEEEPRPGSKKAKQVVEGVAVSYGAVAV</sequence>
<dbReference type="Proteomes" id="UP001521116">
    <property type="component" value="Unassembled WGS sequence"/>
</dbReference>
<dbReference type="InterPro" id="IPR036069">
    <property type="entry name" value="DUF34/NIF3_sf"/>
</dbReference>
<evidence type="ECO:0008006" key="4">
    <source>
        <dbReference type="Google" id="ProtNLM"/>
    </source>
</evidence>
<protein>
    <recommendedName>
        <fullName evidence="4">Ngg1p interacting factor 3 nif3 protein</fullName>
    </recommendedName>
</protein>
<dbReference type="InterPro" id="IPR002678">
    <property type="entry name" value="DUF34/NIF3"/>
</dbReference>
<gene>
    <name evidence="2" type="ORF">SLS56_002258</name>
</gene>
<comment type="similarity">
    <text evidence="1">Belongs to the GTP cyclohydrolase I type 2/NIF3 family.</text>
</comment>
<name>A0ABR3T4P9_9PEZI</name>
<dbReference type="SUPFAM" id="SSF102705">
    <property type="entry name" value="NIF3 (NGG1p interacting factor 3)-like"/>
    <property type="match status" value="1"/>
</dbReference>
<accession>A0ABR3T4P9</accession>
<dbReference type="Pfam" id="PF01784">
    <property type="entry name" value="DUF34_NIF3"/>
    <property type="match status" value="1"/>
</dbReference>
<keyword evidence="3" id="KW-1185">Reference proteome</keyword>
<evidence type="ECO:0000256" key="1">
    <source>
        <dbReference type="ARBA" id="ARBA00006964"/>
    </source>
</evidence>
<dbReference type="EMBL" id="JAJVDC020000015">
    <property type="protein sequence ID" value="KAL1634565.1"/>
    <property type="molecule type" value="Genomic_DNA"/>
</dbReference>
<reference evidence="2 3" key="1">
    <citation type="submission" date="2024-02" db="EMBL/GenBank/DDBJ databases">
        <title>De novo assembly and annotation of 12 fungi associated with fruit tree decline syndrome in Ontario, Canada.</title>
        <authorList>
            <person name="Sulman M."/>
            <person name="Ellouze W."/>
            <person name="Ilyukhin E."/>
        </authorList>
    </citation>
    <scope>NUCLEOTIDE SEQUENCE [LARGE SCALE GENOMIC DNA]</scope>
    <source>
        <strain evidence="2 3">M1-105</strain>
    </source>
</reference>